<evidence type="ECO:0000313" key="3">
    <source>
        <dbReference type="Proteomes" id="UP001165444"/>
    </source>
</evidence>
<sequence length="389" mass="44772">MKTKVFFLVSMLLLAGSQGMQSQSGSLPVVDLSKNYPLEKLRLQDMASVEYVPLETTDDILLSGNAALSAVGEKYILVHEHQLGDIYLFDRHTGKLKFHFNHKGQSGMEYTWIKNGTILDEKAEEIYVCSQFIQVYSLEGKYKRTLKINGFDHDMSILNYDDRSLLVYDDVIIEPRREKETTKTPYKLISKKDGSIISILNIYYPKRNAATIAEHLENNMWRPLRISYTHNVYCGQDLMIMNASSDTLYRLSPTRGLIPLLVRIPSVFDSEPRNIWTPFLTTDKILLFGTLPMDFKTKYLKYVFWKYEFETKKLTNVSIFDAEHETRIRNANWVPDATPAIAKNMSAEFISAVAMLEAYRKNRLAGNGNEVAKNLLEDDNQVVRILTFK</sequence>
<accession>A0ABT0C4W4</accession>
<dbReference type="RefSeq" id="WP_243326418.1">
    <property type="nucleotide sequence ID" value="NZ_JAKZMM010000054.1"/>
</dbReference>
<proteinExistence type="predicted"/>
<dbReference type="EMBL" id="JAKZMM010000054">
    <property type="protein sequence ID" value="MCJ2382056.1"/>
    <property type="molecule type" value="Genomic_DNA"/>
</dbReference>
<gene>
    <name evidence="2" type="ORF">MUN53_15810</name>
</gene>
<keyword evidence="1" id="KW-0732">Signal</keyword>
<name>A0ABT0C4W4_9BACT</name>
<dbReference type="Pfam" id="PF17170">
    <property type="entry name" value="DUF5128"/>
    <property type="match status" value="1"/>
</dbReference>
<protein>
    <submittedName>
        <fullName evidence="2">6-bladed beta-propeller</fullName>
    </submittedName>
</protein>
<feature type="chain" id="PRO_5045130356" evidence="1">
    <location>
        <begin position="23"/>
        <end position="389"/>
    </location>
</feature>
<dbReference type="Proteomes" id="UP001165444">
    <property type="component" value="Unassembled WGS sequence"/>
</dbReference>
<comment type="caution">
    <text evidence="2">The sequence shown here is derived from an EMBL/GenBank/DDBJ whole genome shotgun (WGS) entry which is preliminary data.</text>
</comment>
<feature type="signal peptide" evidence="1">
    <location>
        <begin position="1"/>
        <end position="22"/>
    </location>
</feature>
<evidence type="ECO:0000313" key="2">
    <source>
        <dbReference type="EMBL" id="MCJ2382056.1"/>
    </source>
</evidence>
<reference evidence="2 3" key="1">
    <citation type="submission" date="2022-03" db="EMBL/GenBank/DDBJ databases">
        <title>Parabacteroides sp. nov. isolated from swine feces.</title>
        <authorList>
            <person name="Bak J.E."/>
        </authorList>
    </citation>
    <scope>NUCLEOTIDE SEQUENCE [LARGE SCALE GENOMIC DNA]</scope>
    <source>
        <strain evidence="2 3">AGMB00274</strain>
    </source>
</reference>
<keyword evidence="3" id="KW-1185">Reference proteome</keyword>
<organism evidence="2 3">
    <name type="scientific">Parabacteroides faecalis</name>
    <dbReference type="NCBI Taxonomy" id="2924040"/>
    <lineage>
        <taxon>Bacteria</taxon>
        <taxon>Pseudomonadati</taxon>
        <taxon>Bacteroidota</taxon>
        <taxon>Bacteroidia</taxon>
        <taxon>Bacteroidales</taxon>
        <taxon>Tannerellaceae</taxon>
        <taxon>Parabacteroides</taxon>
    </lineage>
</organism>
<evidence type="ECO:0000256" key="1">
    <source>
        <dbReference type="SAM" id="SignalP"/>
    </source>
</evidence>